<dbReference type="Proteomes" id="UP000248012">
    <property type="component" value="Unassembled WGS sequence"/>
</dbReference>
<dbReference type="EMBL" id="QFVT01000013">
    <property type="protein sequence ID" value="PYC46488.1"/>
    <property type="molecule type" value="Genomic_DNA"/>
</dbReference>
<reference evidence="1 2" key="1">
    <citation type="submission" date="2018-05" db="EMBL/GenBank/DDBJ databases">
        <title>Oceanovita maritima gen. nov., sp. nov., a marine bacterium in the family Rhodobacteraceae isolated from surface seawater of Lundu port Xiamen, China.</title>
        <authorList>
            <person name="Hetharua B.H."/>
            <person name="Min D."/>
            <person name="Liao H."/>
            <person name="Tian Y."/>
        </authorList>
    </citation>
    <scope>NUCLEOTIDE SEQUENCE [LARGE SCALE GENOMIC DNA]</scope>
    <source>
        <strain evidence="1 2">FSX-11</strain>
    </source>
</reference>
<gene>
    <name evidence="1" type="ORF">DI396_15245</name>
</gene>
<proteinExistence type="predicted"/>
<dbReference type="AlphaFoldDB" id="A0A2V4MQW2"/>
<evidence type="ECO:0000313" key="1">
    <source>
        <dbReference type="EMBL" id="PYC46488.1"/>
    </source>
</evidence>
<accession>A0A2V4MQW2</accession>
<keyword evidence="2" id="KW-1185">Reference proteome</keyword>
<evidence type="ECO:0000313" key="2">
    <source>
        <dbReference type="Proteomes" id="UP000248012"/>
    </source>
</evidence>
<sequence length="79" mass="8869">MAALQPLSAGPEGHGAFYLWPHLPEPHVARFRCLTALAPLLRADFDFLPLHPHGFIIWKFLCRKVQEITDLEHGVTGEA</sequence>
<organism evidence="1 2">
    <name type="scientific">Litorivita pollutaquae</name>
    <dbReference type="NCBI Taxonomy" id="2200892"/>
    <lineage>
        <taxon>Bacteria</taxon>
        <taxon>Pseudomonadati</taxon>
        <taxon>Pseudomonadota</taxon>
        <taxon>Alphaproteobacteria</taxon>
        <taxon>Rhodobacterales</taxon>
        <taxon>Paracoccaceae</taxon>
        <taxon>Litorivita</taxon>
    </lineage>
</organism>
<comment type="caution">
    <text evidence="1">The sequence shown here is derived from an EMBL/GenBank/DDBJ whole genome shotgun (WGS) entry which is preliminary data.</text>
</comment>
<protein>
    <submittedName>
        <fullName evidence="1">Uncharacterized protein</fullName>
    </submittedName>
</protein>
<name>A0A2V4MQW2_9RHOB</name>